<evidence type="ECO:0000256" key="1">
    <source>
        <dbReference type="SAM" id="MobiDB-lite"/>
    </source>
</evidence>
<evidence type="ECO:0000313" key="3">
    <source>
        <dbReference type="Proteomes" id="UP001465976"/>
    </source>
</evidence>
<dbReference type="EMBL" id="JBAHYK010000286">
    <property type="protein sequence ID" value="KAL0575642.1"/>
    <property type="molecule type" value="Genomic_DNA"/>
</dbReference>
<evidence type="ECO:0000313" key="2">
    <source>
        <dbReference type="EMBL" id="KAL0575642.1"/>
    </source>
</evidence>
<feature type="region of interest" description="Disordered" evidence="1">
    <location>
        <begin position="391"/>
        <end position="482"/>
    </location>
</feature>
<feature type="compositionally biased region" description="Basic and acidic residues" evidence="1">
    <location>
        <begin position="121"/>
        <end position="143"/>
    </location>
</feature>
<feature type="compositionally biased region" description="Low complexity" evidence="1">
    <location>
        <begin position="471"/>
        <end position="482"/>
    </location>
</feature>
<feature type="region of interest" description="Disordered" evidence="1">
    <location>
        <begin position="529"/>
        <end position="663"/>
    </location>
</feature>
<feature type="compositionally biased region" description="Low complexity" evidence="1">
    <location>
        <begin position="392"/>
        <end position="418"/>
    </location>
</feature>
<name>A0ABR3FJZ8_9AGAR</name>
<protein>
    <submittedName>
        <fullName evidence="2">Uncharacterized protein</fullName>
    </submittedName>
</protein>
<dbReference type="Proteomes" id="UP001465976">
    <property type="component" value="Unassembled WGS sequence"/>
</dbReference>
<accession>A0ABR3FJZ8</accession>
<feature type="compositionally biased region" description="Low complexity" evidence="1">
    <location>
        <begin position="560"/>
        <end position="620"/>
    </location>
</feature>
<comment type="caution">
    <text evidence="2">The sequence shown here is derived from an EMBL/GenBank/DDBJ whole genome shotgun (WGS) entry which is preliminary data.</text>
</comment>
<feature type="region of interest" description="Disordered" evidence="1">
    <location>
        <begin position="683"/>
        <end position="703"/>
    </location>
</feature>
<gene>
    <name evidence="2" type="ORF">V5O48_006327</name>
</gene>
<proteinExistence type="predicted"/>
<organism evidence="2 3">
    <name type="scientific">Marasmius crinis-equi</name>
    <dbReference type="NCBI Taxonomy" id="585013"/>
    <lineage>
        <taxon>Eukaryota</taxon>
        <taxon>Fungi</taxon>
        <taxon>Dikarya</taxon>
        <taxon>Basidiomycota</taxon>
        <taxon>Agaricomycotina</taxon>
        <taxon>Agaricomycetes</taxon>
        <taxon>Agaricomycetidae</taxon>
        <taxon>Agaricales</taxon>
        <taxon>Marasmiineae</taxon>
        <taxon>Marasmiaceae</taxon>
        <taxon>Marasmius</taxon>
    </lineage>
</organism>
<feature type="region of interest" description="Disordered" evidence="1">
    <location>
        <begin position="265"/>
        <end position="363"/>
    </location>
</feature>
<feature type="compositionally biased region" description="Polar residues" evidence="1">
    <location>
        <begin position="312"/>
        <end position="321"/>
    </location>
</feature>
<feature type="region of interest" description="Disordered" evidence="1">
    <location>
        <begin position="121"/>
        <end position="152"/>
    </location>
</feature>
<reference evidence="2 3" key="1">
    <citation type="submission" date="2024-02" db="EMBL/GenBank/DDBJ databases">
        <title>A draft genome for the cacao thread blight pathogen Marasmius crinis-equi.</title>
        <authorList>
            <person name="Cohen S.P."/>
            <person name="Baruah I.K."/>
            <person name="Amoako-Attah I."/>
            <person name="Bukari Y."/>
            <person name="Meinhardt L.W."/>
            <person name="Bailey B.A."/>
        </authorList>
    </citation>
    <scope>NUCLEOTIDE SEQUENCE [LARGE SCALE GENOMIC DNA]</scope>
    <source>
        <strain evidence="2 3">GH-76</strain>
    </source>
</reference>
<feature type="compositionally biased region" description="Low complexity" evidence="1">
    <location>
        <begin position="432"/>
        <end position="443"/>
    </location>
</feature>
<sequence>MKISRARAAYNVWAWDHKELVDRIVAEKQKLKDAEGEKNRREEGKEEEMGNEEGKEQQKVGDEEGKEQVKDGREDGKDQSEGRDEGEEKKEVQGERKAKFPVSVYQEVAKAEFQKLDKEEQDKWKQQAKEEHESQKSEAEARRRAAYPDTPAGRQGTIERFLAWMLAIADEARKATGLHISVISVHAGRTMGTPGQSFGTAYRDAIDNFEVPIFGEYLNNSFTADDCKAMSLNGAGPDLGALYKKNGQVEVNTVEGGKAGAAVKVLGSSGSGENHSEMKTLNAGDANSTPTPPTSEPLNKRQETKTLGVGDANSTPPTSELPNERQETETLGVGGANSTPPTSEPPNERQGTSHRLTDSRMETKRLGVGDGITTAPTCEPNHATVQSLEALPTTAKTSESNTTTTPSPTPAGAPSHSTFVDIPLCESRGDSRLSAGSASVSGSSKDRDSGPSFPSKSSIRSGANSAKPRRSAAAAARAAARSRPIICAKADRACWARERKQGLTIPPVSPAAGSGGRVRQRMSSFINGITNGTGTCSSPIAIGSSPVQSPTRVSSPPSPIQIESSPPSSASSASPIQTRYVTPHSSSPSLPSGTSNPPSPLSSPVRPSRVQPSSPSSPTPAFHRKIHGGSSRMKGQSAGEGAELSAKAKGKLKAESVDESVGEGVELPKEANGKQKAVESVAEVRKRRCTDDGPLEDPSSPASTLSIEEISVHLNTPSSPVQASTRRKRVVERMTHVEIPIRRSTRTRISRVPLSSNSRAPRVPLSTSSLQQWGSSSTSPRSTLPNIGLGDDAPEYLRKVVEHCSRFCELEGGGVYQWVIELLVRFEVKQRYQAARNLTTVGRPPQVGARIVVGRRVPFEARIADVGEFVDAIEEWWCNCVPSWRYDEGTETLTRGRGQWEYLPVSGANGPSSVVAVLGWWLKSLVQLPRKGFREKQFYTEQFAHWVETTEDVEYSFEELLK</sequence>
<keyword evidence="3" id="KW-1185">Reference proteome</keyword>
<feature type="compositionally biased region" description="Polar residues" evidence="1">
    <location>
        <begin position="529"/>
        <end position="538"/>
    </location>
</feature>
<feature type="compositionally biased region" description="Polar residues" evidence="1">
    <location>
        <begin position="452"/>
        <end position="464"/>
    </location>
</feature>
<feature type="region of interest" description="Disordered" evidence="1">
    <location>
        <begin position="748"/>
        <end position="787"/>
    </location>
</feature>
<feature type="compositionally biased region" description="Low complexity" evidence="1">
    <location>
        <begin position="765"/>
        <end position="779"/>
    </location>
</feature>
<feature type="region of interest" description="Disordered" evidence="1">
    <location>
        <begin position="28"/>
        <end position="97"/>
    </location>
</feature>